<reference evidence="1" key="1">
    <citation type="submission" date="2024-05" db="EMBL/GenBank/DDBJ databases">
        <authorList>
            <person name="Kim S."/>
            <person name="Heo J."/>
            <person name="Choi H."/>
            <person name="Choi Y."/>
            <person name="Kwon S.-W."/>
            <person name="Kim Y."/>
        </authorList>
    </citation>
    <scope>NUCLEOTIDE SEQUENCE</scope>
    <source>
        <strain evidence="1">KACC 23698</strain>
    </source>
</reference>
<dbReference type="AlphaFoldDB" id="A0AAU7JCC2"/>
<accession>A0AAU7JCC2</accession>
<protein>
    <submittedName>
        <fullName evidence="1">Uncharacterized protein</fullName>
    </submittedName>
</protein>
<gene>
    <name evidence="1" type="ORF">ABEG18_19235</name>
</gene>
<evidence type="ECO:0000313" key="1">
    <source>
        <dbReference type="EMBL" id="XBO37836.1"/>
    </source>
</evidence>
<proteinExistence type="predicted"/>
<name>A0AAU7JCC2_9HYPH</name>
<dbReference type="EMBL" id="CP157484">
    <property type="protein sequence ID" value="XBO37836.1"/>
    <property type="molecule type" value="Genomic_DNA"/>
</dbReference>
<sequence length="141" mass="15510">MSALRDFATKALETNRIGFADLRRLQRDVLPQRITTTEEAELLLAVDGALARADRDWNDYLVDAVGQFTLWGVDPRGRVTQSKADWLTAALAAARPKSASTIMSKLLAQAPQIELDARIPGRSVRRALRVPQATARFLPGA</sequence>
<dbReference type="RefSeq" id="WP_406854664.1">
    <property type="nucleotide sequence ID" value="NZ_CP157484.1"/>
</dbReference>
<organism evidence="1">
    <name type="scientific">Alsobacter sp. KACC 23698</name>
    <dbReference type="NCBI Taxonomy" id="3149229"/>
    <lineage>
        <taxon>Bacteria</taxon>
        <taxon>Pseudomonadati</taxon>
        <taxon>Pseudomonadota</taxon>
        <taxon>Alphaproteobacteria</taxon>
        <taxon>Hyphomicrobiales</taxon>
        <taxon>Alsobacteraceae</taxon>
        <taxon>Alsobacter</taxon>
    </lineage>
</organism>